<sequence>MKVNPEPLRTSRRAVIDALLQHLSMSRSSLAEATGLSRSAITEVTQGLIDLGLLEELPVSYAEQRRGRPSVLLSFASSHGYFLGVSITDRPSAIVLVNLRGEIVGECEIPFQPMPADVAASIRKGLTQLLKMTRVPRERVFGVGIAVTGIVEQETGDCRYSAALNWRDVPIGNMVEKATGVKTYIDNDANMIAIGQKLFGRGRDLKHYSSLILGRNIGCAHFIDNKLYRGHDGSAGEIGHITVDPAGPLCRCGRNGCLDMYAGGAALENSAKALGIETASMRELEVLAASGSSDAYNLLRRGGQALGLTVASLVQINNPETVLFADLEGFGNGLFSTTTRQTIENNILPRFLSTTQIVFQPMDQSFLARGAASMAVQKFLHASG</sequence>
<dbReference type="Proteomes" id="UP000199024">
    <property type="component" value="Unassembled WGS sequence"/>
</dbReference>
<dbReference type="InterPro" id="IPR043129">
    <property type="entry name" value="ATPase_NBD"/>
</dbReference>
<reference evidence="2 3" key="1">
    <citation type="submission" date="2016-10" db="EMBL/GenBank/DDBJ databases">
        <authorList>
            <person name="de Groot N.N."/>
        </authorList>
    </citation>
    <scope>NUCLEOTIDE SEQUENCE [LARGE SCALE GENOMIC DNA]</scope>
    <source>
        <strain evidence="2 3">DSM 21001</strain>
    </source>
</reference>
<evidence type="ECO:0000256" key="1">
    <source>
        <dbReference type="ARBA" id="ARBA00006479"/>
    </source>
</evidence>
<dbReference type="STRING" id="474950.SAMN05421771_3386"/>
<name>A0A1I6MR42_9BACT</name>
<dbReference type="SUPFAM" id="SSF46785">
    <property type="entry name" value="Winged helix' DNA-binding domain"/>
    <property type="match status" value="1"/>
</dbReference>
<dbReference type="PANTHER" id="PTHR18964:SF149">
    <property type="entry name" value="BIFUNCTIONAL UDP-N-ACETYLGLUCOSAMINE 2-EPIMERASE_N-ACETYLMANNOSAMINE KINASE"/>
    <property type="match status" value="1"/>
</dbReference>
<accession>A0A1I6MR42</accession>
<dbReference type="Pfam" id="PF00480">
    <property type="entry name" value="ROK"/>
    <property type="match status" value="1"/>
</dbReference>
<dbReference type="CDD" id="cd24073">
    <property type="entry name" value="ASKHA_ATPase_ROK_CYANR"/>
    <property type="match status" value="1"/>
</dbReference>
<dbReference type="PANTHER" id="PTHR18964">
    <property type="entry name" value="ROK (REPRESSOR, ORF, KINASE) FAMILY"/>
    <property type="match status" value="1"/>
</dbReference>
<dbReference type="Gene3D" id="3.30.420.40">
    <property type="match status" value="2"/>
</dbReference>
<gene>
    <name evidence="2" type="ORF">SAMN05421771_3386</name>
</gene>
<dbReference type="AlphaFoldDB" id="A0A1I6MR42"/>
<keyword evidence="3" id="KW-1185">Reference proteome</keyword>
<keyword evidence="2" id="KW-0808">Transferase</keyword>
<evidence type="ECO:0000313" key="3">
    <source>
        <dbReference type="Proteomes" id="UP000199024"/>
    </source>
</evidence>
<comment type="similarity">
    <text evidence="1">Belongs to the ROK (NagC/XylR) family.</text>
</comment>
<dbReference type="InterPro" id="IPR036390">
    <property type="entry name" value="WH_DNA-bd_sf"/>
</dbReference>
<dbReference type="SUPFAM" id="SSF53067">
    <property type="entry name" value="Actin-like ATPase domain"/>
    <property type="match status" value="1"/>
</dbReference>
<dbReference type="InterPro" id="IPR000600">
    <property type="entry name" value="ROK"/>
</dbReference>
<organism evidence="2 3">
    <name type="scientific">Granulicella pectinivorans</name>
    <dbReference type="NCBI Taxonomy" id="474950"/>
    <lineage>
        <taxon>Bacteria</taxon>
        <taxon>Pseudomonadati</taxon>
        <taxon>Acidobacteriota</taxon>
        <taxon>Terriglobia</taxon>
        <taxon>Terriglobales</taxon>
        <taxon>Acidobacteriaceae</taxon>
        <taxon>Granulicella</taxon>
    </lineage>
</organism>
<keyword evidence="2" id="KW-0418">Kinase</keyword>
<dbReference type="InterPro" id="IPR036388">
    <property type="entry name" value="WH-like_DNA-bd_sf"/>
</dbReference>
<protein>
    <submittedName>
        <fullName evidence="2">Sugar kinase of the NBD/HSP70 family, may contain an N-terminal HTH domain</fullName>
    </submittedName>
</protein>
<dbReference type="Gene3D" id="1.10.10.10">
    <property type="entry name" value="Winged helix-like DNA-binding domain superfamily/Winged helix DNA-binding domain"/>
    <property type="match status" value="1"/>
</dbReference>
<evidence type="ECO:0000313" key="2">
    <source>
        <dbReference type="EMBL" id="SFS18223.1"/>
    </source>
</evidence>
<proteinExistence type="inferred from homology"/>
<dbReference type="OrthoDB" id="9796533at2"/>
<dbReference type="EMBL" id="FOZL01000001">
    <property type="protein sequence ID" value="SFS18223.1"/>
    <property type="molecule type" value="Genomic_DNA"/>
</dbReference>
<dbReference type="GO" id="GO:0016301">
    <property type="term" value="F:kinase activity"/>
    <property type="evidence" value="ECO:0007669"/>
    <property type="project" value="UniProtKB-KW"/>
</dbReference>